<evidence type="ECO:0000256" key="3">
    <source>
        <dbReference type="ARBA" id="ARBA00022475"/>
    </source>
</evidence>
<protein>
    <submittedName>
        <fullName evidence="16">PTS glucose transporter subunit IIA</fullName>
    </submittedName>
</protein>
<dbReference type="SUPFAM" id="SSF51261">
    <property type="entry name" value="Duplicated hybrid motif"/>
    <property type="match status" value="1"/>
</dbReference>
<evidence type="ECO:0000256" key="12">
    <source>
        <dbReference type="SAM" id="Phobius"/>
    </source>
</evidence>
<dbReference type="InterPro" id="IPR036878">
    <property type="entry name" value="Glu_permease_IIB"/>
</dbReference>
<evidence type="ECO:0000256" key="8">
    <source>
        <dbReference type="ARBA" id="ARBA00022777"/>
    </source>
</evidence>
<dbReference type="PROSITE" id="PS01035">
    <property type="entry name" value="PTS_EIIB_TYPE_1_CYS"/>
    <property type="match status" value="1"/>
</dbReference>
<evidence type="ECO:0000256" key="6">
    <source>
        <dbReference type="ARBA" id="ARBA00022683"/>
    </source>
</evidence>
<dbReference type="Gene3D" id="2.70.70.10">
    <property type="entry name" value="Glucose Permease (Domain IIA)"/>
    <property type="match status" value="1"/>
</dbReference>
<feature type="transmembrane region" description="Helical" evidence="12">
    <location>
        <begin position="267"/>
        <end position="285"/>
    </location>
</feature>
<feature type="domain" description="PTS EIIA type-1" evidence="13">
    <location>
        <begin position="541"/>
        <end position="645"/>
    </location>
</feature>
<dbReference type="NCBIfam" id="TIGR00826">
    <property type="entry name" value="EIIB_glc"/>
    <property type="match status" value="1"/>
</dbReference>
<dbReference type="PANTHER" id="PTHR30009">
    <property type="entry name" value="CYTOCHROME C-TYPE SYNTHESIS PROTEIN AND PTS TRANSMEMBRANE COMPONENT"/>
    <property type="match status" value="1"/>
</dbReference>
<keyword evidence="2" id="KW-0813">Transport</keyword>
<dbReference type="Pfam" id="PF00358">
    <property type="entry name" value="PTS_EIIA_1"/>
    <property type="match status" value="1"/>
</dbReference>
<evidence type="ECO:0000259" key="13">
    <source>
        <dbReference type="PROSITE" id="PS51093"/>
    </source>
</evidence>
<evidence type="ECO:0000256" key="9">
    <source>
        <dbReference type="ARBA" id="ARBA00022989"/>
    </source>
</evidence>
<dbReference type="PROSITE" id="PS51098">
    <property type="entry name" value="PTS_EIIB_TYPE_1"/>
    <property type="match status" value="1"/>
</dbReference>
<keyword evidence="7 12" id="KW-0812">Transmembrane</keyword>
<evidence type="ECO:0000256" key="4">
    <source>
        <dbReference type="ARBA" id="ARBA00022597"/>
    </source>
</evidence>
<dbReference type="InterPro" id="IPR050429">
    <property type="entry name" value="PTS_Glucose_EIICBA"/>
</dbReference>
<dbReference type="InterPro" id="IPR003352">
    <property type="entry name" value="PTS_EIIC"/>
</dbReference>
<accession>A0A6I6EM82</accession>
<evidence type="ECO:0000259" key="14">
    <source>
        <dbReference type="PROSITE" id="PS51098"/>
    </source>
</evidence>
<gene>
    <name evidence="16" type="ORF">GOM49_06420</name>
</gene>
<dbReference type="AlphaFoldDB" id="A0A6I6EM82"/>
<comment type="subcellular location">
    <subcellularLocation>
        <location evidence="1">Cell membrane</location>
        <topology evidence="1">Multi-pass membrane protein</topology>
    </subcellularLocation>
</comment>
<organism evidence="16 17">
    <name type="scientific">Clostridium bovifaecis</name>
    <dbReference type="NCBI Taxonomy" id="2184719"/>
    <lineage>
        <taxon>Bacteria</taxon>
        <taxon>Bacillati</taxon>
        <taxon>Bacillota</taxon>
        <taxon>Clostridia</taxon>
        <taxon>Eubacteriales</taxon>
        <taxon>Clostridiaceae</taxon>
        <taxon>Clostridium</taxon>
    </lineage>
</organism>
<evidence type="ECO:0000256" key="7">
    <source>
        <dbReference type="ARBA" id="ARBA00022692"/>
    </source>
</evidence>
<feature type="transmembrane region" description="Helical" evidence="12">
    <location>
        <begin position="125"/>
        <end position="147"/>
    </location>
</feature>
<evidence type="ECO:0000256" key="2">
    <source>
        <dbReference type="ARBA" id="ARBA00022448"/>
    </source>
</evidence>
<evidence type="ECO:0000256" key="5">
    <source>
        <dbReference type="ARBA" id="ARBA00022679"/>
    </source>
</evidence>
<dbReference type="InterPro" id="IPR013013">
    <property type="entry name" value="PTS_EIIC_1"/>
</dbReference>
<dbReference type="PROSITE" id="PS51103">
    <property type="entry name" value="PTS_EIIC_TYPE_1"/>
    <property type="match status" value="1"/>
</dbReference>
<proteinExistence type="predicted"/>
<name>A0A6I6EM82_9CLOT</name>
<feature type="domain" description="PTS EIIC type-1" evidence="15">
    <location>
        <begin position="3"/>
        <end position="401"/>
    </location>
</feature>
<dbReference type="GO" id="GO:0005886">
    <property type="term" value="C:plasma membrane"/>
    <property type="evidence" value="ECO:0007669"/>
    <property type="project" value="UniProtKB-SubCell"/>
</dbReference>
<dbReference type="CDD" id="cd00212">
    <property type="entry name" value="PTS_IIB_glc"/>
    <property type="match status" value="1"/>
</dbReference>
<dbReference type="NCBIfam" id="TIGR00830">
    <property type="entry name" value="PTBA"/>
    <property type="match status" value="1"/>
</dbReference>
<feature type="transmembrane region" description="Helical" evidence="12">
    <location>
        <begin position="292"/>
        <end position="309"/>
    </location>
</feature>
<dbReference type="GO" id="GO:0009401">
    <property type="term" value="P:phosphoenolpyruvate-dependent sugar phosphotransferase system"/>
    <property type="evidence" value="ECO:0007669"/>
    <property type="project" value="UniProtKB-KW"/>
</dbReference>
<sequence length="671" mass="71791">MMKKLFAVLQKIGKSLMLPVSVLPAAGLLLRFGQPDLLNLPYMAQAGDAIFSNLPMIFAAGVAIGFTGGEGVAALAAVVGQFVLQAIIKVASASGATALATKLAAEQGMTLEAFMKTAAYNDVVSQTTINMGVFGGIAIGLISGVLYNKFHDIKLPQVLGFFGGKRFVPIITSLAALVFGIIGVNIWAPIQDGINIFSQWASTSVLGPAFYAAGKRLLIPVGLHHMYYPAFLYQFGEYVSNGVTYFGDSARYFQGDPTAGYFMASEFPILMFGLPGAALAMIAAAKKENRKKVSGMMISAAFVAFLTGITEPIEFSFIFVAPMLFVFHVAAAFLSGIITSLLKIRLGYTFSASFIDYLLGFKFAGHPWLMWFVGLAFFALYFVVFYSTIRALNLKTPGREDEDESIPAPINAKGTEKAARVLEAIGGKDNIEVLDACITRLRLTLKDPSKVDQGTLKALGAAGVLTAGNNVQAIFGTEAEKIKDNMKAIIANGGYVKKSNEDGKEKLNEIDSYANREAISGSHSLYNPIGGEVVELEKVPDETFSGKLLGDGFAIIPSENKVYAPANGEVSVLFPTKHAIVIVTEEGLEVLVHIGIDTVNLNGDGFTAHVAQGDKVKKGDLLVTFDAEVVEKKAKSLISPVVITNMQEVEKLTVDFGKKKAVEKAATVIMR</sequence>
<dbReference type="PROSITE" id="PS51093">
    <property type="entry name" value="PTS_EIIA_TYPE_1"/>
    <property type="match status" value="1"/>
</dbReference>
<keyword evidence="17" id="KW-1185">Reference proteome</keyword>
<evidence type="ECO:0000256" key="10">
    <source>
        <dbReference type="ARBA" id="ARBA00023136"/>
    </source>
</evidence>
<dbReference type="Pfam" id="PF02378">
    <property type="entry name" value="PTS_EIIC"/>
    <property type="match status" value="1"/>
</dbReference>
<evidence type="ECO:0000313" key="16">
    <source>
        <dbReference type="EMBL" id="QGU94779.1"/>
    </source>
</evidence>
<dbReference type="Gene3D" id="3.30.1360.60">
    <property type="entry name" value="Glucose permease domain IIB"/>
    <property type="match status" value="1"/>
</dbReference>
<feature type="transmembrane region" description="Helical" evidence="12">
    <location>
        <begin position="167"/>
        <end position="190"/>
    </location>
</feature>
<dbReference type="Pfam" id="PF00367">
    <property type="entry name" value="PTS_EIIB"/>
    <property type="match status" value="1"/>
</dbReference>
<evidence type="ECO:0000256" key="1">
    <source>
        <dbReference type="ARBA" id="ARBA00004651"/>
    </source>
</evidence>
<feature type="transmembrane region" description="Helical" evidence="12">
    <location>
        <begin position="369"/>
        <end position="389"/>
    </location>
</feature>
<dbReference type="InterPro" id="IPR018113">
    <property type="entry name" value="PTrfase_EIIB_Cys"/>
</dbReference>
<keyword evidence="4 16" id="KW-0762">Sugar transport</keyword>
<keyword evidence="9 12" id="KW-1133">Transmembrane helix</keyword>
<dbReference type="PANTHER" id="PTHR30009:SF20">
    <property type="entry name" value="PTS SYSTEM GLUCOSE-SPECIFIC EIICB COMPONENT-RELATED"/>
    <property type="match status" value="1"/>
</dbReference>
<dbReference type="PROSITE" id="PS00371">
    <property type="entry name" value="PTS_EIIA_TYPE_1_HIS"/>
    <property type="match status" value="1"/>
</dbReference>
<dbReference type="InterPro" id="IPR001127">
    <property type="entry name" value="PTS_EIIA_1_perm"/>
</dbReference>
<dbReference type="SUPFAM" id="SSF55604">
    <property type="entry name" value="Glucose permease domain IIB"/>
    <property type="match status" value="1"/>
</dbReference>
<keyword evidence="10 12" id="KW-0472">Membrane</keyword>
<keyword evidence="8" id="KW-0418">Kinase</keyword>
<dbReference type="FunFam" id="2.70.70.10:FF:000001">
    <property type="entry name" value="PTS system glucose-specific IIA component"/>
    <property type="match status" value="1"/>
</dbReference>
<dbReference type="GO" id="GO:0016301">
    <property type="term" value="F:kinase activity"/>
    <property type="evidence" value="ECO:0007669"/>
    <property type="project" value="UniProtKB-KW"/>
</dbReference>
<reference evidence="16 17" key="1">
    <citation type="submission" date="2019-12" db="EMBL/GenBank/DDBJ databases">
        <title>Genome sequenceing of Clostridium bovifaecis.</title>
        <authorList>
            <person name="Yao Y."/>
        </authorList>
    </citation>
    <scope>NUCLEOTIDE SEQUENCE [LARGE SCALE GENOMIC DNA]</scope>
    <source>
        <strain evidence="16 17">BXX</strain>
    </source>
</reference>
<dbReference type="InterPro" id="IPR011055">
    <property type="entry name" value="Dup_hybrid_motif"/>
</dbReference>
<keyword evidence="5" id="KW-0808">Transferase</keyword>
<dbReference type="GO" id="GO:0090563">
    <property type="term" value="F:protein-phosphocysteine-sugar phosphotransferase activity"/>
    <property type="evidence" value="ECO:0007669"/>
    <property type="project" value="TreeGrafter"/>
</dbReference>
<feature type="transmembrane region" description="Helical" evidence="12">
    <location>
        <begin position="57"/>
        <end position="79"/>
    </location>
</feature>
<dbReference type="EMBL" id="CP046522">
    <property type="protein sequence ID" value="QGU94779.1"/>
    <property type="molecule type" value="Genomic_DNA"/>
</dbReference>
<evidence type="ECO:0000313" key="17">
    <source>
        <dbReference type="Proteomes" id="UP000422764"/>
    </source>
</evidence>
<dbReference type="Proteomes" id="UP000422764">
    <property type="component" value="Chromosome"/>
</dbReference>
<evidence type="ECO:0000259" key="15">
    <source>
        <dbReference type="PROSITE" id="PS51103"/>
    </source>
</evidence>
<keyword evidence="6" id="KW-0598">Phosphotransferase system</keyword>
<evidence type="ECO:0000256" key="11">
    <source>
        <dbReference type="PROSITE-ProRule" id="PRU00421"/>
    </source>
</evidence>
<feature type="active site" description="Phosphocysteine intermediate; for EIIB activity" evidence="11">
    <location>
        <position position="437"/>
    </location>
</feature>
<feature type="domain" description="PTS EIIB type-1" evidence="14">
    <location>
        <begin position="415"/>
        <end position="496"/>
    </location>
</feature>
<dbReference type="FunFam" id="3.30.1360.60:FF:000001">
    <property type="entry name" value="PTS system glucose-specific IIBC component PtsG"/>
    <property type="match status" value="1"/>
</dbReference>
<dbReference type="GO" id="GO:0008982">
    <property type="term" value="F:protein-N(PI)-phosphohistidine-sugar phosphotransferase activity"/>
    <property type="evidence" value="ECO:0007669"/>
    <property type="project" value="InterPro"/>
</dbReference>
<dbReference type="InterPro" id="IPR001996">
    <property type="entry name" value="PTS_IIB_1"/>
</dbReference>
<keyword evidence="3" id="KW-1003">Cell membrane</keyword>